<feature type="transmembrane region" description="Helical" evidence="1">
    <location>
        <begin position="34"/>
        <end position="56"/>
    </location>
</feature>
<dbReference type="Proteomes" id="UP000253099">
    <property type="component" value="Unassembled WGS sequence"/>
</dbReference>
<dbReference type="AlphaFoldDB" id="A0A366M8R1"/>
<protein>
    <recommendedName>
        <fullName evidence="4">Class III signal peptide-containing protein</fullName>
    </recommendedName>
</protein>
<reference evidence="2 3" key="1">
    <citation type="submission" date="2018-06" db="EMBL/GenBank/DDBJ databases">
        <title>Genomic insight into two independent archaeal endosymbiosis events.</title>
        <authorList>
            <person name="Lind A.E."/>
            <person name="Lewis W.H."/>
            <person name="Spang A."/>
            <person name="Guy L."/>
            <person name="Embley M.T."/>
            <person name="Ettema T.J.G."/>
        </authorList>
    </citation>
    <scope>NUCLEOTIDE SEQUENCE [LARGE SCALE GENOMIC DNA]</scope>
    <source>
        <strain evidence="2">NOE</strain>
    </source>
</reference>
<keyword evidence="1" id="KW-1133">Transmembrane helix</keyword>
<comment type="caution">
    <text evidence="2">The sequence shown here is derived from an EMBL/GenBank/DDBJ whole genome shotgun (WGS) entry which is preliminary data.</text>
</comment>
<evidence type="ECO:0008006" key="4">
    <source>
        <dbReference type="Google" id="ProtNLM"/>
    </source>
</evidence>
<keyword evidence="1" id="KW-0812">Transmembrane</keyword>
<accession>A0A366M8R1</accession>
<name>A0A366M8R1_9EURY</name>
<keyword evidence="3" id="KW-1185">Reference proteome</keyword>
<evidence type="ECO:0000313" key="3">
    <source>
        <dbReference type="Proteomes" id="UP000253099"/>
    </source>
</evidence>
<organism evidence="2 3">
    <name type="scientific">Candidatus Methanobinarius endosymbioticus</name>
    <dbReference type="NCBI Taxonomy" id="2006182"/>
    <lineage>
        <taxon>Archaea</taxon>
        <taxon>Methanobacteriati</taxon>
        <taxon>Methanobacteriota</taxon>
        <taxon>Methanomada group</taxon>
        <taxon>Methanobacteria</taxon>
        <taxon>Methanobacteriales</taxon>
        <taxon>Methanobacteriaceae</taxon>
        <taxon>Candidatus Methanobinarius</taxon>
    </lineage>
</organism>
<evidence type="ECO:0000313" key="2">
    <source>
        <dbReference type="EMBL" id="RBQ22586.1"/>
    </source>
</evidence>
<evidence type="ECO:0000256" key="1">
    <source>
        <dbReference type="SAM" id="Phobius"/>
    </source>
</evidence>
<keyword evidence="1" id="KW-0472">Membrane</keyword>
<sequence>MKIFNILKIKELLSKKLLNKSFLSKFKGNNQGQFSLEFLLISFISILILISFSLHLSEIGIDSTMPTTELIAIKSEMIKIINCIDDVYADGIDSKRTINVEVPIDTNIIFYNDSIRKKEIAIGNIDIGNQIKSIELEFNALNIHNNWNIRKNTNTRIVIE</sequence>
<proteinExistence type="predicted"/>
<dbReference type="EMBL" id="NIZT01000059">
    <property type="protein sequence ID" value="RBQ22586.1"/>
    <property type="molecule type" value="Genomic_DNA"/>
</dbReference>
<gene>
    <name evidence="2" type="ORF">ALNOE001_18310</name>
</gene>